<feature type="binding site" evidence="10">
    <location>
        <position position="113"/>
    </location>
    <ligand>
        <name>4-amino-2-methyl-5-(diphosphooxymethyl)pyrimidine</name>
        <dbReference type="ChEBI" id="CHEBI:57841"/>
    </ligand>
</feature>
<evidence type="ECO:0000256" key="11">
    <source>
        <dbReference type="RuleBase" id="RU003826"/>
    </source>
</evidence>
<dbReference type="KEGG" id="dvl:Dvul_0900"/>
<comment type="catalytic activity">
    <reaction evidence="7 10 11">
        <text>4-methyl-5-(2-phosphooxyethyl)-thiazole + 4-amino-2-methyl-5-(diphosphooxymethyl)pyrimidine + H(+) = thiamine phosphate + diphosphate</text>
        <dbReference type="Rhea" id="RHEA:22328"/>
        <dbReference type="ChEBI" id="CHEBI:15378"/>
        <dbReference type="ChEBI" id="CHEBI:33019"/>
        <dbReference type="ChEBI" id="CHEBI:37575"/>
        <dbReference type="ChEBI" id="CHEBI:57841"/>
        <dbReference type="ChEBI" id="CHEBI:58296"/>
        <dbReference type="EC" id="2.5.1.3"/>
    </reaction>
</comment>
<protein>
    <recommendedName>
        <fullName evidence="10">Thiamine-phosphate synthase</fullName>
        <shortName evidence="10">TP synthase</shortName>
        <shortName evidence="10">TPS</shortName>
        <ecNumber evidence="10">2.5.1.3</ecNumber>
    </recommendedName>
    <alternativeName>
        <fullName evidence="10">Thiamine-phosphate pyrophosphorylase</fullName>
        <shortName evidence="10">TMP pyrophosphorylase</shortName>
        <shortName evidence="10">TMP-PPase</shortName>
    </alternativeName>
</protein>
<dbReference type="Proteomes" id="UP000009173">
    <property type="component" value="Chromosome"/>
</dbReference>
<dbReference type="InterPro" id="IPR013785">
    <property type="entry name" value="Aldolase_TIM"/>
</dbReference>
<feature type="binding site" evidence="10">
    <location>
        <position position="75"/>
    </location>
    <ligand>
        <name>Mg(2+)</name>
        <dbReference type="ChEBI" id="CHEBI:18420"/>
    </ligand>
</feature>
<comment type="pathway">
    <text evidence="2 10 12">Cofactor biosynthesis; thiamine diphosphate biosynthesis; thiamine phosphate from 4-amino-2-methyl-5-diphosphomethylpyrimidine and 4-methyl-5-(2-phosphoethyl)-thiazole: step 1/1.</text>
</comment>
<comment type="catalytic activity">
    <reaction evidence="8 10 11">
        <text>2-(2-carboxy-4-methylthiazol-5-yl)ethyl phosphate + 4-amino-2-methyl-5-(diphosphooxymethyl)pyrimidine + 2 H(+) = thiamine phosphate + CO2 + diphosphate</text>
        <dbReference type="Rhea" id="RHEA:47848"/>
        <dbReference type="ChEBI" id="CHEBI:15378"/>
        <dbReference type="ChEBI" id="CHEBI:16526"/>
        <dbReference type="ChEBI" id="CHEBI:33019"/>
        <dbReference type="ChEBI" id="CHEBI:37575"/>
        <dbReference type="ChEBI" id="CHEBI:57841"/>
        <dbReference type="ChEBI" id="CHEBI:62890"/>
        <dbReference type="EC" id="2.5.1.3"/>
    </reaction>
</comment>
<feature type="binding site" evidence="10">
    <location>
        <begin position="42"/>
        <end position="46"/>
    </location>
    <ligand>
        <name>4-amino-2-methyl-5-(diphosphooxymethyl)pyrimidine</name>
        <dbReference type="ChEBI" id="CHEBI:57841"/>
    </ligand>
</feature>
<keyword evidence="6 10" id="KW-0784">Thiamine biosynthesis</keyword>
<dbReference type="HAMAP" id="MF_00097">
    <property type="entry name" value="TMP_synthase"/>
    <property type="match status" value="1"/>
</dbReference>
<feature type="binding site" evidence="10">
    <location>
        <begin position="190"/>
        <end position="191"/>
    </location>
    <ligand>
        <name>2-[(2R,5Z)-2-carboxy-4-methylthiazol-5(2H)-ylidene]ethyl phosphate</name>
        <dbReference type="ChEBI" id="CHEBI:62899"/>
    </ligand>
</feature>
<dbReference type="InterPro" id="IPR034291">
    <property type="entry name" value="TMP_synthase"/>
</dbReference>
<dbReference type="GO" id="GO:0000287">
    <property type="term" value="F:magnesium ion binding"/>
    <property type="evidence" value="ECO:0007669"/>
    <property type="project" value="UniProtKB-UniRule"/>
</dbReference>
<sequence length="219" mass="22397">MTRVRKAAVDYGLYLVTDAGLTDARLHEVVTAAISGGVGIVQLREKATPTRAFVDRARALVALLRPRGIPLLINDRVDVALASGADGVHVGQSDMHVGDVRALMGPDAIVGLSVETPAQAKAAEHAPVDYLGVSPVFATATKPDAAPPWGVAGLCGLRRTTRHVLVGIGGIGPVNAADVLHAGAEGIAVVSAICGAADPLAAARALRAVVDEVRVPVRI</sequence>
<evidence type="ECO:0000256" key="6">
    <source>
        <dbReference type="ARBA" id="ARBA00022977"/>
    </source>
</evidence>
<feature type="binding site" evidence="10">
    <location>
        <position position="142"/>
    </location>
    <ligand>
        <name>4-amino-2-methyl-5-(diphosphooxymethyl)pyrimidine</name>
        <dbReference type="ChEBI" id="CHEBI:57841"/>
    </ligand>
</feature>
<dbReference type="GO" id="GO:0009229">
    <property type="term" value="P:thiamine diphosphate biosynthetic process"/>
    <property type="evidence" value="ECO:0007669"/>
    <property type="project" value="UniProtKB-UniRule"/>
</dbReference>
<dbReference type="PANTHER" id="PTHR20857">
    <property type="entry name" value="THIAMINE-PHOSPHATE PYROPHOSPHORYLASE"/>
    <property type="match status" value="1"/>
</dbReference>
<dbReference type="UniPathway" id="UPA00060">
    <property type="reaction ID" value="UER00141"/>
</dbReference>
<name>A0A0H3A7B1_NITV4</name>
<dbReference type="GO" id="GO:0004789">
    <property type="term" value="F:thiamine-phosphate diphosphorylase activity"/>
    <property type="evidence" value="ECO:0007669"/>
    <property type="project" value="UniProtKB-UniRule"/>
</dbReference>
<dbReference type="Pfam" id="PF02581">
    <property type="entry name" value="TMP-TENI"/>
    <property type="match status" value="1"/>
</dbReference>
<feature type="binding site" evidence="10">
    <location>
        <begin position="139"/>
        <end position="141"/>
    </location>
    <ligand>
        <name>2-[(2R,5Z)-2-carboxy-4-methylthiazol-5(2H)-ylidene]ethyl phosphate</name>
        <dbReference type="ChEBI" id="CHEBI:62899"/>
    </ligand>
</feature>
<comment type="catalytic activity">
    <reaction evidence="9 10 11">
        <text>2-[(2R,5Z)-2-carboxy-4-methylthiazol-5(2H)-ylidene]ethyl phosphate + 4-amino-2-methyl-5-(diphosphooxymethyl)pyrimidine + 2 H(+) = thiamine phosphate + CO2 + diphosphate</text>
        <dbReference type="Rhea" id="RHEA:47844"/>
        <dbReference type="ChEBI" id="CHEBI:15378"/>
        <dbReference type="ChEBI" id="CHEBI:16526"/>
        <dbReference type="ChEBI" id="CHEBI:33019"/>
        <dbReference type="ChEBI" id="CHEBI:37575"/>
        <dbReference type="ChEBI" id="CHEBI:57841"/>
        <dbReference type="ChEBI" id="CHEBI:62899"/>
        <dbReference type="EC" id="2.5.1.3"/>
    </reaction>
</comment>
<gene>
    <name evidence="10" type="primary">thiE</name>
    <name evidence="14" type="ordered locus">Dvul_0900</name>
</gene>
<evidence type="ECO:0000256" key="10">
    <source>
        <dbReference type="HAMAP-Rule" id="MF_00097"/>
    </source>
</evidence>
<comment type="similarity">
    <text evidence="10 11">Belongs to the thiamine-phosphate synthase family.</text>
</comment>
<evidence type="ECO:0000256" key="7">
    <source>
        <dbReference type="ARBA" id="ARBA00047334"/>
    </source>
</evidence>
<evidence type="ECO:0000256" key="1">
    <source>
        <dbReference type="ARBA" id="ARBA00003814"/>
    </source>
</evidence>
<dbReference type="PANTHER" id="PTHR20857:SF15">
    <property type="entry name" value="THIAMINE-PHOSPHATE SYNTHASE"/>
    <property type="match status" value="1"/>
</dbReference>
<organism evidence="14 15">
    <name type="scientific">Nitratidesulfovibrio vulgaris (strain DP4)</name>
    <name type="common">Desulfovibrio vulgaris</name>
    <dbReference type="NCBI Taxonomy" id="391774"/>
    <lineage>
        <taxon>Bacteria</taxon>
        <taxon>Pseudomonadati</taxon>
        <taxon>Thermodesulfobacteriota</taxon>
        <taxon>Desulfovibrionia</taxon>
        <taxon>Desulfovibrionales</taxon>
        <taxon>Desulfovibrionaceae</taxon>
        <taxon>Nitratidesulfovibrio</taxon>
    </lineage>
</organism>
<evidence type="ECO:0000256" key="4">
    <source>
        <dbReference type="ARBA" id="ARBA00022723"/>
    </source>
</evidence>
<feature type="domain" description="Thiamine phosphate synthase/TenI" evidence="13">
    <location>
        <begin position="13"/>
        <end position="193"/>
    </location>
</feature>
<dbReference type="HOGENOM" id="CLU_018272_3_2_7"/>
<feature type="binding site" evidence="10">
    <location>
        <position position="94"/>
    </location>
    <ligand>
        <name>Mg(2+)</name>
        <dbReference type="ChEBI" id="CHEBI:18420"/>
    </ligand>
</feature>
<dbReference type="InterPro" id="IPR022998">
    <property type="entry name" value="ThiamineP_synth_TenI"/>
</dbReference>
<dbReference type="Gene3D" id="3.20.20.70">
    <property type="entry name" value="Aldolase class I"/>
    <property type="match status" value="1"/>
</dbReference>
<dbReference type="EMBL" id="CP000527">
    <property type="protein sequence ID" value="ABM27921.1"/>
    <property type="molecule type" value="Genomic_DNA"/>
</dbReference>
<evidence type="ECO:0000256" key="9">
    <source>
        <dbReference type="ARBA" id="ARBA00047883"/>
    </source>
</evidence>
<feature type="binding site" evidence="10">
    <location>
        <position position="74"/>
    </location>
    <ligand>
        <name>4-amino-2-methyl-5-(diphosphooxymethyl)pyrimidine</name>
        <dbReference type="ChEBI" id="CHEBI:57841"/>
    </ligand>
</feature>
<accession>A0A0H3A7B1</accession>
<feature type="binding site" evidence="10">
    <location>
        <position position="170"/>
    </location>
    <ligand>
        <name>2-[(2R,5Z)-2-carboxy-4-methylthiazol-5(2H)-ylidene]ethyl phosphate</name>
        <dbReference type="ChEBI" id="CHEBI:62899"/>
    </ligand>
</feature>
<dbReference type="InterPro" id="IPR036206">
    <property type="entry name" value="ThiamineP_synth_sf"/>
</dbReference>
<dbReference type="FunFam" id="3.20.20.70:FF:000096">
    <property type="entry name" value="Thiamine-phosphate synthase"/>
    <property type="match status" value="1"/>
</dbReference>
<evidence type="ECO:0000313" key="15">
    <source>
        <dbReference type="Proteomes" id="UP000009173"/>
    </source>
</evidence>
<evidence type="ECO:0000256" key="5">
    <source>
        <dbReference type="ARBA" id="ARBA00022842"/>
    </source>
</evidence>
<keyword evidence="5 10" id="KW-0460">Magnesium</keyword>
<keyword evidence="4 10" id="KW-0479">Metal-binding</keyword>
<dbReference type="NCBIfam" id="TIGR00693">
    <property type="entry name" value="thiE"/>
    <property type="match status" value="1"/>
</dbReference>
<dbReference type="CDD" id="cd00564">
    <property type="entry name" value="TMP_TenI"/>
    <property type="match status" value="1"/>
</dbReference>
<proteinExistence type="inferred from homology"/>
<dbReference type="GO" id="GO:0005737">
    <property type="term" value="C:cytoplasm"/>
    <property type="evidence" value="ECO:0007669"/>
    <property type="project" value="TreeGrafter"/>
</dbReference>
<evidence type="ECO:0000256" key="3">
    <source>
        <dbReference type="ARBA" id="ARBA00022679"/>
    </source>
</evidence>
<keyword evidence="3 10" id="KW-0808">Transferase</keyword>
<evidence type="ECO:0000313" key="14">
    <source>
        <dbReference type="EMBL" id="ABM27921.1"/>
    </source>
</evidence>
<evidence type="ECO:0000256" key="12">
    <source>
        <dbReference type="RuleBase" id="RU004253"/>
    </source>
</evidence>
<dbReference type="GO" id="GO:0009228">
    <property type="term" value="P:thiamine biosynthetic process"/>
    <property type="evidence" value="ECO:0007669"/>
    <property type="project" value="UniProtKB-KW"/>
</dbReference>
<evidence type="ECO:0000259" key="13">
    <source>
        <dbReference type="Pfam" id="PF02581"/>
    </source>
</evidence>
<dbReference type="SUPFAM" id="SSF51391">
    <property type="entry name" value="Thiamin phosphate synthase"/>
    <property type="match status" value="1"/>
</dbReference>
<dbReference type="EC" id="2.5.1.3" evidence="10"/>
<comment type="function">
    <text evidence="1 10">Condenses 4-methyl-5-(beta-hydroxyethyl)thiazole monophosphate (THZ-P) and 2-methyl-4-amino-5-hydroxymethyl pyrimidine pyrophosphate (HMP-PP) to form thiamine monophosphate (TMP).</text>
</comment>
<dbReference type="RefSeq" id="WP_011791915.1">
    <property type="nucleotide sequence ID" value="NC_008751.1"/>
</dbReference>
<evidence type="ECO:0000256" key="2">
    <source>
        <dbReference type="ARBA" id="ARBA00005165"/>
    </source>
</evidence>
<reference evidence="15" key="1">
    <citation type="journal article" date="2009" name="Environ. Microbiol.">
        <title>Contribution of mobile genetic elements to Desulfovibrio vulgaris genome plasticity.</title>
        <authorList>
            <person name="Walker C.B."/>
            <person name="Stolyar S."/>
            <person name="Chivian D."/>
            <person name="Pinel N."/>
            <person name="Gabster J.A."/>
            <person name="Dehal P.S."/>
            <person name="He Z."/>
            <person name="Yang Z.K."/>
            <person name="Yen H.C."/>
            <person name="Zhou J."/>
            <person name="Wall J.D."/>
            <person name="Hazen T.C."/>
            <person name="Arkin A.P."/>
            <person name="Stahl D.A."/>
        </authorList>
    </citation>
    <scope>NUCLEOTIDE SEQUENCE [LARGE SCALE GENOMIC DNA]</scope>
    <source>
        <strain evidence="15">DP4</strain>
    </source>
</reference>
<comment type="cofactor">
    <cofactor evidence="10">
        <name>Mg(2+)</name>
        <dbReference type="ChEBI" id="CHEBI:18420"/>
    </cofactor>
    <text evidence="10">Binds 1 Mg(2+) ion per subunit.</text>
</comment>
<evidence type="ECO:0000256" key="8">
    <source>
        <dbReference type="ARBA" id="ARBA00047851"/>
    </source>
</evidence>
<dbReference type="AlphaFoldDB" id="A0A0H3A7B1"/>